<keyword evidence="3" id="KW-1133">Transmembrane helix</keyword>
<keyword evidence="4" id="KW-0472">Membrane</keyword>
<evidence type="ECO:0000259" key="6">
    <source>
        <dbReference type="PROSITE" id="PS52015"/>
    </source>
</evidence>
<evidence type="ECO:0000313" key="7">
    <source>
        <dbReference type="EMBL" id="SDZ59567.1"/>
    </source>
</evidence>
<comment type="subcellular location">
    <subcellularLocation>
        <location evidence="1">Membrane</location>
        <topology evidence="1">Single-pass membrane protein</topology>
    </subcellularLocation>
</comment>
<comment type="caution">
    <text evidence="7">The sequence shown here is derived from an EMBL/GenBank/DDBJ whole genome shotgun (WGS) entry which is preliminary data.</text>
</comment>
<dbReference type="Gene3D" id="3.30.1150.10">
    <property type="match status" value="1"/>
</dbReference>
<evidence type="ECO:0000256" key="5">
    <source>
        <dbReference type="SAM" id="SignalP"/>
    </source>
</evidence>
<dbReference type="RefSeq" id="WP_022582409.1">
    <property type="nucleotide sequence ID" value="NZ_FNQC01000046.1"/>
</dbReference>
<dbReference type="Pfam" id="PF03544">
    <property type="entry name" value="TonB_C"/>
    <property type="match status" value="1"/>
</dbReference>
<feature type="signal peptide" evidence="5">
    <location>
        <begin position="1"/>
        <end position="21"/>
    </location>
</feature>
<keyword evidence="8" id="KW-1185">Reference proteome</keyword>
<gene>
    <name evidence="7" type="ORF">SAMN05444412_1463</name>
</gene>
<reference evidence="7 8" key="1">
    <citation type="submission" date="2016-10" db="EMBL/GenBank/DDBJ databases">
        <authorList>
            <person name="Varghese N."/>
            <person name="Submissions S."/>
        </authorList>
    </citation>
    <scope>NUCLEOTIDE SEQUENCE [LARGE SCALE GENOMIC DNA]</scope>
    <source>
        <strain evidence="7 8">DSM 17997</strain>
    </source>
</reference>
<evidence type="ECO:0000256" key="4">
    <source>
        <dbReference type="ARBA" id="ARBA00023136"/>
    </source>
</evidence>
<evidence type="ECO:0000256" key="2">
    <source>
        <dbReference type="ARBA" id="ARBA00022692"/>
    </source>
</evidence>
<dbReference type="InterPro" id="IPR037682">
    <property type="entry name" value="TonB_C"/>
</dbReference>
<sequence>MNYIKPLLLVFLMASSFTLFAQSRKTIHLNEHFYPISAASGLHQFTKIISVSKEGNQTERFYDLENRPFMVIQTEFDKRGETLFQKTEKYDLQGFLNYQYLVNAKENSALTTYFKASETIMSLGCEKGVCEGTFSLKGEVIGINRDVFSPIMVYSISAWNNFLSNHLNYPPAALKSKMEGVVKLGLEILEDGSLGRLEIVNPKDSPLLLQQEALRVIQIYEGGYIPGIDAEGNPVSGWFYIPIRFQIGKDVDFKIG</sequence>
<dbReference type="NCBIfam" id="TIGR01352">
    <property type="entry name" value="tonB_Cterm"/>
    <property type="match status" value="1"/>
</dbReference>
<keyword evidence="5" id="KW-0732">Signal</keyword>
<evidence type="ECO:0000256" key="1">
    <source>
        <dbReference type="ARBA" id="ARBA00004167"/>
    </source>
</evidence>
<dbReference type="SUPFAM" id="SSF74653">
    <property type="entry name" value="TolA/TonB C-terminal domain"/>
    <property type="match status" value="1"/>
</dbReference>
<organism evidence="7 8">
    <name type="scientific">Rhodonellum ikkaensis</name>
    <dbReference type="NCBI Taxonomy" id="336829"/>
    <lineage>
        <taxon>Bacteria</taxon>
        <taxon>Pseudomonadati</taxon>
        <taxon>Bacteroidota</taxon>
        <taxon>Cytophagia</taxon>
        <taxon>Cytophagales</taxon>
        <taxon>Cytophagaceae</taxon>
        <taxon>Rhodonellum</taxon>
    </lineage>
</organism>
<dbReference type="EMBL" id="FNQC01000046">
    <property type="protein sequence ID" value="SDZ59567.1"/>
    <property type="molecule type" value="Genomic_DNA"/>
</dbReference>
<dbReference type="InterPro" id="IPR006260">
    <property type="entry name" value="TonB/TolA_C"/>
</dbReference>
<keyword evidence="2" id="KW-0812">Transmembrane</keyword>
<feature type="domain" description="TonB C-terminal" evidence="6">
    <location>
        <begin position="154"/>
        <end position="254"/>
    </location>
</feature>
<evidence type="ECO:0000313" key="8">
    <source>
        <dbReference type="Proteomes" id="UP000199663"/>
    </source>
</evidence>
<evidence type="ECO:0000256" key="3">
    <source>
        <dbReference type="ARBA" id="ARBA00022989"/>
    </source>
</evidence>
<dbReference type="PROSITE" id="PS52015">
    <property type="entry name" value="TONB_CTD"/>
    <property type="match status" value="1"/>
</dbReference>
<dbReference type="Proteomes" id="UP000199663">
    <property type="component" value="Unassembled WGS sequence"/>
</dbReference>
<proteinExistence type="predicted"/>
<protein>
    <submittedName>
        <fullName evidence="7">TonB family C-terminal domain-containing protein</fullName>
    </submittedName>
</protein>
<feature type="chain" id="PRO_5046685908" evidence="5">
    <location>
        <begin position="22"/>
        <end position="256"/>
    </location>
</feature>
<name>A0A1H3UB96_9BACT</name>
<accession>A0A1H3UB96</accession>